<protein>
    <submittedName>
        <fullName evidence="2">Lysophospholipase L1-like esterase</fullName>
    </submittedName>
</protein>
<dbReference type="PANTHER" id="PTHR30383:SF27">
    <property type="entry name" value="SPORE GERMINATION LIPASE LIPC"/>
    <property type="match status" value="1"/>
</dbReference>
<gene>
    <name evidence="2" type="ORF">BDD39_001066</name>
</gene>
<evidence type="ECO:0000313" key="3">
    <source>
        <dbReference type="Proteomes" id="UP000532769"/>
    </source>
</evidence>
<dbReference type="PANTHER" id="PTHR30383">
    <property type="entry name" value="THIOESTERASE 1/PROTEASE 1/LYSOPHOSPHOLIPASE L1"/>
    <property type="match status" value="1"/>
</dbReference>
<proteinExistence type="predicted"/>
<dbReference type="AlphaFoldDB" id="A0A846MAJ2"/>
<name>A0A846MAJ2_9BACL</name>
<dbReference type="InterPro" id="IPR013830">
    <property type="entry name" value="SGNH_hydro"/>
</dbReference>
<sequence length="265" mass="30429">MQIVKKWGLLFLLFIYCAGCSSQQVFSDKPERQTKHASQQSAEDFLPKDIHVLALGDSLTEGVGDRQGRGGYVGRLQQRLKQHKGVRTVSVVNLGKRGLQLNQLDAVVHQHVAQIKRADLILMTIGGNDIMKVVRSHFFNLSYELFAKEQKRFAERLDHLLATIHAANPDATIVLVGLYNPFSSSLPNIPEINKVIDQWNNGSNQVLKHYDCTIFVNVKDLFDNRDDMLYSDEFHPNEIGYEQIARRVYDKLKKHEEMWLRRSKQ</sequence>
<organism evidence="2 3">
    <name type="scientific">Saccharococcus thermophilus</name>
    <dbReference type="NCBI Taxonomy" id="29396"/>
    <lineage>
        <taxon>Bacteria</taxon>
        <taxon>Bacillati</taxon>
        <taxon>Bacillota</taxon>
        <taxon>Bacilli</taxon>
        <taxon>Bacillales</taxon>
        <taxon>Anoxybacillaceae</taxon>
        <taxon>Saccharococcus</taxon>
    </lineage>
</organism>
<keyword evidence="3" id="KW-1185">Reference proteome</keyword>
<evidence type="ECO:0000313" key="2">
    <source>
        <dbReference type="EMBL" id="NIK14556.1"/>
    </source>
</evidence>
<dbReference type="GO" id="GO:0004622">
    <property type="term" value="F:phosphatidylcholine lysophospholipase activity"/>
    <property type="evidence" value="ECO:0007669"/>
    <property type="project" value="TreeGrafter"/>
</dbReference>
<feature type="domain" description="SGNH hydrolase-type esterase" evidence="1">
    <location>
        <begin position="54"/>
        <end position="242"/>
    </location>
</feature>
<dbReference type="CDD" id="cd04506">
    <property type="entry name" value="SGNH_hydrolase_YpmR_like"/>
    <property type="match status" value="1"/>
</dbReference>
<accession>A0A846MAJ2</accession>
<dbReference type="InterPro" id="IPR036514">
    <property type="entry name" value="SGNH_hydro_sf"/>
</dbReference>
<comment type="caution">
    <text evidence="2">The sequence shown here is derived from an EMBL/GenBank/DDBJ whole genome shotgun (WGS) entry which is preliminary data.</text>
</comment>
<reference evidence="2 3" key="1">
    <citation type="submission" date="2020-03" db="EMBL/GenBank/DDBJ databases">
        <title>Genomic Encyclopedia of Archaeal and Bacterial Type Strains, Phase II (KMG-II): from individual species to whole genera.</title>
        <authorList>
            <person name="Goeker M."/>
        </authorList>
    </citation>
    <scope>NUCLEOTIDE SEQUENCE [LARGE SCALE GENOMIC DNA]</scope>
    <source>
        <strain evidence="2 3">DSM 4749</strain>
    </source>
</reference>
<dbReference type="InterPro" id="IPR051532">
    <property type="entry name" value="Ester_Hydrolysis_Enzymes"/>
</dbReference>
<dbReference type="Pfam" id="PF13472">
    <property type="entry name" value="Lipase_GDSL_2"/>
    <property type="match status" value="1"/>
</dbReference>
<dbReference type="SUPFAM" id="SSF52266">
    <property type="entry name" value="SGNH hydrolase"/>
    <property type="match status" value="1"/>
</dbReference>
<dbReference type="Gene3D" id="3.40.50.1110">
    <property type="entry name" value="SGNH hydrolase"/>
    <property type="match status" value="1"/>
</dbReference>
<dbReference type="Proteomes" id="UP000532769">
    <property type="component" value="Unassembled WGS sequence"/>
</dbReference>
<evidence type="ECO:0000259" key="1">
    <source>
        <dbReference type="Pfam" id="PF13472"/>
    </source>
</evidence>
<dbReference type="EMBL" id="JAASRS010000001">
    <property type="protein sequence ID" value="NIK14556.1"/>
    <property type="molecule type" value="Genomic_DNA"/>
</dbReference>